<dbReference type="CDD" id="cd06268">
    <property type="entry name" value="PBP1_ABC_transporter_LIVBP-like"/>
    <property type="match status" value="1"/>
</dbReference>
<dbReference type="EMBL" id="JAQOSQ010000011">
    <property type="protein sequence ID" value="MDJ1183950.1"/>
    <property type="molecule type" value="Genomic_DNA"/>
</dbReference>
<dbReference type="PANTHER" id="PTHR30483">
    <property type="entry name" value="LEUCINE-SPECIFIC-BINDING PROTEIN"/>
    <property type="match status" value="1"/>
</dbReference>
<organism evidence="5 6">
    <name type="scientific">Roseofilum casamattae BLCC-M143</name>
    <dbReference type="NCBI Taxonomy" id="3022442"/>
    <lineage>
        <taxon>Bacteria</taxon>
        <taxon>Bacillati</taxon>
        <taxon>Cyanobacteriota</taxon>
        <taxon>Cyanophyceae</taxon>
        <taxon>Desertifilales</taxon>
        <taxon>Desertifilaceae</taxon>
        <taxon>Roseofilum</taxon>
        <taxon>Roseofilum casamattae</taxon>
    </lineage>
</organism>
<evidence type="ECO:0000256" key="1">
    <source>
        <dbReference type="ARBA" id="ARBA00010062"/>
    </source>
</evidence>
<feature type="domain" description="Leucine-binding protein" evidence="4">
    <location>
        <begin position="248"/>
        <end position="396"/>
    </location>
</feature>
<keyword evidence="6" id="KW-1185">Reference proteome</keyword>
<sequence length="604" mass="68100">MESKNEITKLIYKYDGNVNSSVYKMTLEKLRQRLNFSLEEYSSIESIQQEKYQKGQLDHQKYEKIFLEKYKEQNPIPVKTRQELRDVQKYLDLTDEDIELIENKVVNRERSRPTKVSSKQKNIPIKKISLAAILLFLIGVFIVQFSNSKKQYNLCSEVKSYQSNPQGDRRSIGSKFFIQENDNESKENIEQLFKDCDFQFAQKELESILSKTPNDPEALIYLNNANVADQPNVKIVTSVPIESNPDAAQEILRGVAQAQKEVNESNGINGTKLVVEIASDDSDADIVKDLAPAFVKDRNILAVVGHRTSGASLAGAPIYEEEKLVAISPTSTSPKLSEYTNYVLRTVPSDSQEADKLRELIYEKGEFKNVAICVSNSSAYSTGFKDAFEAALKQQDEDLYRNLISHDCNLDEVWGSDDNSKSPEERLETARELLEKMKEDEDEVEALLLVPSGKTHDAALVIAEANQGRLPLFAASTLYQWNTLDKGGKNVEGMILATPWHPDSNRDSDFADNAGQLWGAEVTAWRTASAYDATWAIIDALKDLPTSTPPTREALQETLFSERFSTKGASYPFAFNKNGDTSGDIYFVKIVKGDNDKYRFQFIP</sequence>
<dbReference type="RefSeq" id="WP_283758603.1">
    <property type="nucleotide sequence ID" value="NZ_JAQOSQ010000011.1"/>
</dbReference>
<feature type="transmembrane region" description="Helical" evidence="3">
    <location>
        <begin position="128"/>
        <end position="146"/>
    </location>
</feature>
<name>A0ABT7BY07_9CYAN</name>
<comment type="caution">
    <text evidence="5">The sequence shown here is derived from an EMBL/GenBank/DDBJ whole genome shotgun (WGS) entry which is preliminary data.</text>
</comment>
<dbReference type="InterPro" id="IPR028081">
    <property type="entry name" value="Leu-bd"/>
</dbReference>
<dbReference type="Pfam" id="PF13458">
    <property type="entry name" value="Peripla_BP_6"/>
    <property type="match status" value="2"/>
</dbReference>
<evidence type="ECO:0000313" key="5">
    <source>
        <dbReference type="EMBL" id="MDJ1183950.1"/>
    </source>
</evidence>
<dbReference type="PANTHER" id="PTHR30483:SF6">
    <property type="entry name" value="PERIPLASMIC BINDING PROTEIN OF ABC TRANSPORTER FOR NATURAL AMINO ACIDS"/>
    <property type="match status" value="1"/>
</dbReference>
<proteinExistence type="inferred from homology"/>
<dbReference type="Proteomes" id="UP001232992">
    <property type="component" value="Unassembled WGS sequence"/>
</dbReference>
<dbReference type="Gene3D" id="3.40.50.2300">
    <property type="match status" value="2"/>
</dbReference>
<gene>
    <name evidence="5" type="ORF">PMH09_12215</name>
</gene>
<keyword evidence="3" id="KW-0812">Transmembrane</keyword>
<comment type="similarity">
    <text evidence="1">Belongs to the leucine-binding protein family.</text>
</comment>
<evidence type="ECO:0000256" key="3">
    <source>
        <dbReference type="SAM" id="Phobius"/>
    </source>
</evidence>
<keyword evidence="2" id="KW-0732">Signal</keyword>
<keyword evidence="3" id="KW-1133">Transmembrane helix</keyword>
<evidence type="ECO:0000256" key="2">
    <source>
        <dbReference type="ARBA" id="ARBA00022729"/>
    </source>
</evidence>
<reference evidence="5 6" key="1">
    <citation type="submission" date="2023-01" db="EMBL/GenBank/DDBJ databases">
        <title>Novel diversity within Roseofilum (Cyanobacteria; Desertifilaceae) from marine benthic mats with descriptions of four novel species.</title>
        <authorList>
            <person name="Wang Y."/>
            <person name="Berthold D.E."/>
            <person name="Hu J."/>
            <person name="Lefler F.W."/>
            <person name="Laughinghouse H.D. IV."/>
        </authorList>
    </citation>
    <scope>NUCLEOTIDE SEQUENCE [LARGE SCALE GENOMIC DNA]</scope>
    <source>
        <strain evidence="5 6">BLCC-M143</strain>
    </source>
</reference>
<dbReference type="InterPro" id="IPR051010">
    <property type="entry name" value="BCAA_transport"/>
</dbReference>
<dbReference type="InterPro" id="IPR028082">
    <property type="entry name" value="Peripla_BP_I"/>
</dbReference>
<dbReference type="SUPFAM" id="SSF53822">
    <property type="entry name" value="Periplasmic binding protein-like I"/>
    <property type="match status" value="1"/>
</dbReference>
<protein>
    <submittedName>
        <fullName evidence="5">ABC transporter substrate-binding protein</fullName>
    </submittedName>
</protein>
<keyword evidence="3" id="KW-0472">Membrane</keyword>
<accession>A0ABT7BY07</accession>
<evidence type="ECO:0000259" key="4">
    <source>
        <dbReference type="Pfam" id="PF13458"/>
    </source>
</evidence>
<evidence type="ECO:0000313" key="6">
    <source>
        <dbReference type="Proteomes" id="UP001232992"/>
    </source>
</evidence>
<feature type="domain" description="Leucine-binding protein" evidence="4">
    <location>
        <begin position="457"/>
        <end position="593"/>
    </location>
</feature>